<organism evidence="2 3">
    <name type="scientific">Lujinxingia litoralis</name>
    <dbReference type="NCBI Taxonomy" id="2211119"/>
    <lineage>
        <taxon>Bacteria</taxon>
        <taxon>Deltaproteobacteria</taxon>
        <taxon>Bradymonadales</taxon>
        <taxon>Lujinxingiaceae</taxon>
        <taxon>Lujinxingia</taxon>
    </lineage>
</organism>
<comment type="caution">
    <text evidence="2">The sequence shown here is derived from an EMBL/GenBank/DDBJ whole genome shotgun (WGS) entry which is preliminary data.</text>
</comment>
<keyword evidence="3" id="KW-1185">Reference proteome</keyword>
<gene>
    <name evidence="2" type="ORF">DL240_07460</name>
</gene>
<dbReference type="RefSeq" id="WP_111729232.1">
    <property type="nucleotide sequence ID" value="NZ_QHKO01000002.1"/>
</dbReference>
<dbReference type="OrthoDB" id="5505998at2"/>
<sequence>MGKAKKVQWRVGGAVLVATIAACAPAMSSAFDDISASEIQDLRRQGSGTGELSVQVKIEAEAERPGATAQDFETEVEVRVLRAGVPVRDAVVTLSAYEGPEWTLERDDDGEYEGEVRGYHRAYRVDVVAGGDRVEGVYLAGPALHQITSPQPGLRVGGEQAVELTWQAEGDADETWVDGEAFDDVQVSGAMRYVVEPAQLERELHEVEDNEFEVVRLNRMAIEGGAPGSEITIAVKQEVEVLVEPASP</sequence>
<evidence type="ECO:0000256" key="1">
    <source>
        <dbReference type="SAM" id="SignalP"/>
    </source>
</evidence>
<dbReference type="EMBL" id="QHKO01000002">
    <property type="protein sequence ID" value="RAL23978.1"/>
    <property type="molecule type" value="Genomic_DNA"/>
</dbReference>
<name>A0A328CAK5_9DELT</name>
<dbReference type="AlphaFoldDB" id="A0A328CAK5"/>
<feature type="chain" id="PRO_5016385351" evidence="1">
    <location>
        <begin position="31"/>
        <end position="248"/>
    </location>
</feature>
<reference evidence="2 3" key="1">
    <citation type="submission" date="2018-05" db="EMBL/GenBank/DDBJ databases">
        <title>Lujinxingia marina gen. nov. sp. nov., a new facultative anaerobic member of the class Deltaproteobacteria, and proposal of Lujinxingaceae fam. nov.</title>
        <authorList>
            <person name="Li C.-M."/>
        </authorList>
    </citation>
    <scope>NUCLEOTIDE SEQUENCE [LARGE SCALE GENOMIC DNA]</scope>
    <source>
        <strain evidence="2 3">B210</strain>
    </source>
</reference>
<feature type="signal peptide" evidence="1">
    <location>
        <begin position="1"/>
        <end position="30"/>
    </location>
</feature>
<evidence type="ECO:0000313" key="3">
    <source>
        <dbReference type="Proteomes" id="UP000249169"/>
    </source>
</evidence>
<proteinExistence type="predicted"/>
<dbReference type="PROSITE" id="PS51257">
    <property type="entry name" value="PROKAR_LIPOPROTEIN"/>
    <property type="match status" value="1"/>
</dbReference>
<accession>A0A328CAK5</accession>
<evidence type="ECO:0000313" key="2">
    <source>
        <dbReference type="EMBL" id="RAL23978.1"/>
    </source>
</evidence>
<dbReference type="Proteomes" id="UP000249169">
    <property type="component" value="Unassembled WGS sequence"/>
</dbReference>
<keyword evidence="1" id="KW-0732">Signal</keyword>
<protein>
    <submittedName>
        <fullName evidence="2">Uncharacterized protein</fullName>
    </submittedName>
</protein>